<feature type="chain" id="PRO_5004530253" description="Lipoprotein" evidence="1">
    <location>
        <begin position="21"/>
        <end position="218"/>
    </location>
</feature>
<reference evidence="2 3" key="1">
    <citation type="journal article" date="2013" name="Genome Biol. Evol.">
        <title>Comparison of metabolic capacities and inference of gene content evolution in mosquito-associated Spiroplasma diminutum and S. taiwanense.</title>
        <authorList>
            <person name="Lo W.S."/>
            <person name="Ku C."/>
            <person name="Chen L.L."/>
            <person name="Chang T.H."/>
            <person name="Kuo C.H."/>
        </authorList>
    </citation>
    <scope>NUCLEOTIDE SEQUENCE [LARGE SCALE GENOMIC DNA]</scope>
    <source>
        <strain evidence="2">CUAS-1</strain>
    </source>
</reference>
<sequence length="218" mass="25044">MKKTLSILGGIIFATSSTIATVNTVSCDTNYTKEDFEKLVKKIADLDLTKYTTESVDNLMKVMIETATEVADGKNITENYNKLKKAMDSLVLKDNQTGEIKIYTLKDLFESEIIVNDNTVKFTIIYQNEAEYKSKTRNQSSFRRNLYYNISRYYKDLDLDIKRLIEKDFNSDTTELSIDLNLDLETRYEIKTALVSESAKAQINPAVWTIQYKLEIAS</sequence>
<feature type="signal peptide" evidence="1">
    <location>
        <begin position="1"/>
        <end position="20"/>
    </location>
</feature>
<dbReference type="PATRIC" id="fig|1276221.3.peg.181"/>
<proteinExistence type="predicted"/>
<gene>
    <name evidence="2" type="ORF">SDIMI_v3c01840</name>
</gene>
<dbReference type="Proteomes" id="UP000014983">
    <property type="component" value="Chromosome"/>
</dbReference>
<evidence type="ECO:0008006" key="4">
    <source>
        <dbReference type="Google" id="ProtNLM"/>
    </source>
</evidence>
<name>S5MDU4_9MOLU</name>
<evidence type="ECO:0000313" key="2">
    <source>
        <dbReference type="EMBL" id="AGR41888.1"/>
    </source>
</evidence>
<dbReference type="EMBL" id="CP005076">
    <property type="protein sequence ID" value="AGR41888.1"/>
    <property type="molecule type" value="Genomic_DNA"/>
</dbReference>
<protein>
    <recommendedName>
        <fullName evidence="4">Lipoprotein</fullName>
    </recommendedName>
</protein>
<keyword evidence="3" id="KW-1185">Reference proteome</keyword>
<dbReference type="InParanoid" id="S5MDU4"/>
<evidence type="ECO:0000256" key="1">
    <source>
        <dbReference type="SAM" id="SignalP"/>
    </source>
</evidence>
<dbReference type="KEGG" id="sdi:SDIMI_v3c01840"/>
<dbReference type="AlphaFoldDB" id="S5MDU4"/>
<dbReference type="RefSeq" id="WP_020836121.1">
    <property type="nucleotide sequence ID" value="NC_021833.1"/>
</dbReference>
<accession>S5MDU4</accession>
<evidence type="ECO:0000313" key="3">
    <source>
        <dbReference type="Proteomes" id="UP000014983"/>
    </source>
</evidence>
<keyword evidence="1" id="KW-0732">Signal</keyword>
<organism evidence="2 3">
    <name type="scientific">Spiroplasma diminutum CUAS-1</name>
    <dbReference type="NCBI Taxonomy" id="1276221"/>
    <lineage>
        <taxon>Bacteria</taxon>
        <taxon>Bacillati</taxon>
        <taxon>Mycoplasmatota</taxon>
        <taxon>Mollicutes</taxon>
        <taxon>Entomoplasmatales</taxon>
        <taxon>Spiroplasmataceae</taxon>
        <taxon>Spiroplasma</taxon>
    </lineage>
</organism>
<dbReference type="HOGENOM" id="CLU_1266229_0_0_14"/>
<dbReference type="OrthoDB" id="390685at2"/>
<dbReference type="STRING" id="1276221.SDIMI_v3c01840"/>